<reference evidence="2" key="1">
    <citation type="submission" date="2019-02" db="EMBL/GenBank/DDBJ databases">
        <title>FDA dAtabase for Regulatory Grade micrObial Sequences (FDA-ARGOS): Supporting development and validation of Infectious Disease Dx tests.</title>
        <authorList>
            <person name="Duncan R."/>
            <person name="Fisher C."/>
            <person name="Tallon L."/>
            <person name="Sadzewicz L."/>
            <person name="Sengamalay N."/>
            <person name="Ott S."/>
            <person name="Godinez A."/>
            <person name="Nagaraj S."/>
            <person name="Vavikolanu K."/>
            <person name="Nadendla S."/>
            <person name="Aluvathingal J."/>
            <person name="Sichtig H."/>
        </authorList>
    </citation>
    <scope>NUCLEOTIDE SEQUENCE [LARGE SCALE GENOMIC DNA]</scope>
    <source>
        <strain evidence="2">FDAARGOS_361</strain>
    </source>
</reference>
<sequence length="147" mass="15213">MNGTLKLMDEHQVLPLARSCIGRIPQQSTLAVPRLVSLTLHERFLAVLFQQRRLAFPCSAPLCCVQEALVEERAHASSHCGPALAVRQHTEVSDSLGKPSGMAAAAARDAGARSAAGLPENLGPLGASALAATATGSDGSDCDMALS</sequence>
<evidence type="ECO:0000313" key="1">
    <source>
        <dbReference type="EMBL" id="TPP51773.1"/>
    </source>
</evidence>
<gene>
    <name evidence="1" type="ORF">CGC21_4360</name>
</gene>
<proteinExistence type="predicted"/>
<name>A0A504XT58_LEIDO</name>
<protein>
    <submittedName>
        <fullName evidence="1">Uncharacterized protein</fullName>
    </submittedName>
</protein>
<organism evidence="1 2">
    <name type="scientific">Leishmania donovani</name>
    <dbReference type="NCBI Taxonomy" id="5661"/>
    <lineage>
        <taxon>Eukaryota</taxon>
        <taxon>Discoba</taxon>
        <taxon>Euglenozoa</taxon>
        <taxon>Kinetoplastea</taxon>
        <taxon>Metakinetoplastina</taxon>
        <taxon>Trypanosomatida</taxon>
        <taxon>Trypanosomatidae</taxon>
        <taxon>Leishmaniinae</taxon>
        <taxon>Leishmania</taxon>
    </lineage>
</organism>
<evidence type="ECO:0000313" key="2">
    <source>
        <dbReference type="Proteomes" id="UP000318447"/>
    </source>
</evidence>
<accession>A0A504XT58</accession>
<comment type="caution">
    <text evidence="1">The sequence shown here is derived from an EMBL/GenBank/DDBJ whole genome shotgun (WGS) entry which is preliminary data.</text>
</comment>
<dbReference type="EMBL" id="RHLC01000030">
    <property type="protein sequence ID" value="TPP51773.1"/>
    <property type="molecule type" value="Genomic_DNA"/>
</dbReference>
<dbReference type="AlphaFoldDB" id="A0A504XT58"/>
<dbReference type="Proteomes" id="UP000318447">
    <property type="component" value="Unassembled WGS sequence"/>
</dbReference>